<gene>
    <name evidence="1" type="ORF">ASV53_24445</name>
</gene>
<evidence type="ECO:0000313" key="2">
    <source>
        <dbReference type="Proteomes" id="UP000215999"/>
    </source>
</evidence>
<protein>
    <submittedName>
        <fullName evidence="1">Uncharacterized protein</fullName>
    </submittedName>
</protein>
<accession>A0ABX4FRQ3</accession>
<name>A0ABX4FRQ3_9GAMM</name>
<dbReference type="Proteomes" id="UP000215999">
    <property type="component" value="Unassembled WGS sequence"/>
</dbReference>
<feature type="non-terminal residue" evidence="1">
    <location>
        <position position="64"/>
    </location>
</feature>
<organism evidence="1 2">
    <name type="scientific">Photobacterium sanguinicancri</name>
    <dbReference type="NCBI Taxonomy" id="875932"/>
    <lineage>
        <taxon>Bacteria</taxon>
        <taxon>Pseudomonadati</taxon>
        <taxon>Pseudomonadota</taxon>
        <taxon>Gammaproteobacteria</taxon>
        <taxon>Vibrionales</taxon>
        <taxon>Vibrionaceae</taxon>
        <taxon>Photobacterium</taxon>
    </lineage>
</organism>
<proteinExistence type="predicted"/>
<comment type="caution">
    <text evidence="1">The sequence shown here is derived from an EMBL/GenBank/DDBJ whole genome shotgun (WGS) entry which is preliminary data.</text>
</comment>
<dbReference type="EMBL" id="NOIF01000431">
    <property type="protein sequence ID" value="OZS41310.1"/>
    <property type="molecule type" value="Genomic_DNA"/>
</dbReference>
<sequence>MNVKYLIFSMDQGIGGHFISLDVISRAMVEKPEIICIGYSKPLVEYSNVKFIDLNSCSVYSAFK</sequence>
<evidence type="ECO:0000313" key="1">
    <source>
        <dbReference type="EMBL" id="OZS41310.1"/>
    </source>
</evidence>
<dbReference type="RefSeq" id="WP_141226337.1">
    <property type="nucleotide sequence ID" value="NZ_NOIF01000431.1"/>
</dbReference>
<reference evidence="1 2" key="1">
    <citation type="journal article" date="2016" name="Antonie Van Leeuwenhoek">
        <title>Photobacterium sanguinicancri sp. nov. isolated from marine animals.</title>
        <authorList>
            <person name="Gomez-Gil B."/>
            <person name="Roque A."/>
            <person name="Rotllant G."/>
            <person name="Romalde J.L."/>
            <person name="Doce A."/>
            <person name="Eggermont M."/>
            <person name="Defoirdt T."/>
        </authorList>
    </citation>
    <scope>NUCLEOTIDE SEQUENCE [LARGE SCALE GENOMIC DNA]</scope>
    <source>
        <strain evidence="1 2">CAIM 1827</strain>
    </source>
</reference>
<keyword evidence="2" id="KW-1185">Reference proteome</keyword>